<evidence type="ECO:0000259" key="14">
    <source>
        <dbReference type="Pfam" id="PF17039"/>
    </source>
</evidence>
<evidence type="ECO:0000256" key="3">
    <source>
        <dbReference type="ARBA" id="ARBA00008919"/>
    </source>
</evidence>
<feature type="domain" description="Fucosyltransferase C-terminal" evidence="13">
    <location>
        <begin position="161"/>
        <end position="327"/>
    </location>
</feature>
<reference evidence="15" key="1">
    <citation type="journal article" date="2023" name="Mol. Biol. Evol.">
        <title>Third-Generation Sequencing Reveals the Adaptive Role of the Epigenome in Three Deep-Sea Polychaetes.</title>
        <authorList>
            <person name="Perez M."/>
            <person name="Aroh O."/>
            <person name="Sun Y."/>
            <person name="Lan Y."/>
            <person name="Juniper S.K."/>
            <person name="Young C.R."/>
            <person name="Angers B."/>
            <person name="Qian P.Y."/>
        </authorList>
    </citation>
    <scope>NUCLEOTIDE SEQUENCE</scope>
    <source>
        <strain evidence="15">P08H-3</strain>
    </source>
</reference>
<dbReference type="Proteomes" id="UP001208570">
    <property type="component" value="Unassembled WGS sequence"/>
</dbReference>
<dbReference type="GO" id="GO:0032580">
    <property type="term" value="C:Golgi cisterna membrane"/>
    <property type="evidence" value="ECO:0007669"/>
    <property type="project" value="UniProtKB-SubCell"/>
</dbReference>
<evidence type="ECO:0000256" key="5">
    <source>
        <dbReference type="ARBA" id="ARBA00022679"/>
    </source>
</evidence>
<evidence type="ECO:0000256" key="8">
    <source>
        <dbReference type="ARBA" id="ARBA00022989"/>
    </source>
</evidence>
<evidence type="ECO:0000256" key="10">
    <source>
        <dbReference type="ARBA" id="ARBA00023136"/>
    </source>
</evidence>
<dbReference type="PANTHER" id="PTHR48438:SF1">
    <property type="entry name" value="ALPHA-(1,3)-FUCOSYLTRANSFERASE C-RELATED"/>
    <property type="match status" value="1"/>
</dbReference>
<comment type="subcellular location">
    <subcellularLocation>
        <location evidence="1">Golgi apparatus membrane</location>
        <topology evidence="1">Single-pass type II membrane protein</topology>
    </subcellularLocation>
    <subcellularLocation>
        <location evidence="12">Golgi apparatus</location>
        <location evidence="12">Golgi stack membrane</location>
        <topology evidence="12">Single-pass type II membrane protein</topology>
    </subcellularLocation>
</comment>
<gene>
    <name evidence="15" type="ORF">LSH36_167g01022</name>
</gene>
<dbReference type="Pfam" id="PF17039">
    <property type="entry name" value="Glyco_tran_10_N"/>
    <property type="match status" value="1"/>
</dbReference>
<dbReference type="InterPro" id="IPR031481">
    <property type="entry name" value="Glyco_tran_10_N"/>
</dbReference>
<dbReference type="FunFam" id="3.40.50.11660:FF:000004">
    <property type="entry name" value="Glycoprotein 3-alpha-L-fucosyltransferase A"/>
    <property type="match status" value="1"/>
</dbReference>
<accession>A0AAD9JT80</accession>
<dbReference type="GO" id="GO:0000139">
    <property type="term" value="C:Golgi membrane"/>
    <property type="evidence" value="ECO:0007669"/>
    <property type="project" value="UniProtKB-SubCell"/>
</dbReference>
<dbReference type="Pfam" id="PF00852">
    <property type="entry name" value="Glyco_transf_10"/>
    <property type="match status" value="1"/>
</dbReference>
<evidence type="ECO:0000256" key="2">
    <source>
        <dbReference type="ARBA" id="ARBA00004922"/>
    </source>
</evidence>
<feature type="domain" description="Fucosyltransferase N-terminal" evidence="14">
    <location>
        <begin position="24"/>
        <end position="140"/>
    </location>
</feature>
<comment type="similarity">
    <text evidence="3 12">Belongs to the glycosyltransferase 10 family.</text>
</comment>
<keyword evidence="11" id="KW-0325">Glycoprotein</keyword>
<evidence type="ECO:0000256" key="4">
    <source>
        <dbReference type="ARBA" id="ARBA00022676"/>
    </source>
</evidence>
<evidence type="ECO:0000256" key="6">
    <source>
        <dbReference type="ARBA" id="ARBA00022692"/>
    </source>
</evidence>
<keyword evidence="6 12" id="KW-0812">Transmembrane</keyword>
<keyword evidence="8" id="KW-1133">Transmembrane helix</keyword>
<dbReference type="Gene3D" id="3.40.50.11660">
    <property type="entry name" value="Glycosyl transferase family 10, C-terminal domain"/>
    <property type="match status" value="1"/>
</dbReference>
<protein>
    <recommendedName>
        <fullName evidence="12">Fucosyltransferase</fullName>
        <ecNumber evidence="12">2.4.1.-</ecNumber>
    </recommendedName>
</protein>
<evidence type="ECO:0000313" key="16">
    <source>
        <dbReference type="Proteomes" id="UP001208570"/>
    </source>
</evidence>
<evidence type="ECO:0000256" key="12">
    <source>
        <dbReference type="RuleBase" id="RU003832"/>
    </source>
</evidence>
<keyword evidence="9 12" id="KW-0333">Golgi apparatus</keyword>
<dbReference type="PANTHER" id="PTHR48438">
    <property type="entry name" value="ALPHA-(1,3)-FUCOSYLTRANSFERASE C-RELATED"/>
    <property type="match status" value="1"/>
</dbReference>
<evidence type="ECO:0000256" key="7">
    <source>
        <dbReference type="ARBA" id="ARBA00022968"/>
    </source>
</evidence>
<comment type="pathway">
    <text evidence="2">Protein modification; protein glycosylation.</text>
</comment>
<keyword evidence="5 12" id="KW-0808">Transferase</keyword>
<comment type="caution">
    <text evidence="15">The sequence shown here is derived from an EMBL/GenBank/DDBJ whole genome shotgun (WGS) entry which is preliminary data.</text>
</comment>
<dbReference type="EC" id="2.4.1.-" evidence="12"/>
<evidence type="ECO:0000256" key="1">
    <source>
        <dbReference type="ARBA" id="ARBA00004323"/>
    </source>
</evidence>
<sequence length="357" mass="42105">MLSGRHRAGETSRLGNLWNSAENQTKIILFWNKLYSRPDYGFGFGRQPFVDWNCSECRCYATADRSLFSQSAAVVFHLFGRRISHPHYRLPVRARADQIYVMAIFESPLRLFYNVSRYVDQFNLTYSYLNRPETDLFCPHGAILSLEKPDPGRMPSKETIRRKSGLVAWVVSNCKARSMRNEYVKELRKYLPVHVYGRCGNGSCPARECLFTIFDRYKFYLAFENSYCRDYVTEKLYRTLEHVVVPVVLGAANYSKVAPRGAVIDVRRFRSPRHLAGYLNWLDANDDAYLNYFRWKKRFFVKRRDTCRAAAVCKLCQILHNKRYGYKRHFDPHGYWDEDRWCSTGRPLRDIIHLNDL</sequence>
<name>A0AAD9JT80_9ANNE</name>
<dbReference type="GO" id="GO:0008417">
    <property type="term" value="F:fucosyltransferase activity"/>
    <property type="evidence" value="ECO:0007669"/>
    <property type="project" value="InterPro"/>
</dbReference>
<evidence type="ECO:0000313" key="15">
    <source>
        <dbReference type="EMBL" id="KAK2158552.1"/>
    </source>
</evidence>
<keyword evidence="4 12" id="KW-0328">Glycosyltransferase</keyword>
<keyword evidence="10" id="KW-0472">Membrane</keyword>
<keyword evidence="7" id="KW-0735">Signal-anchor</keyword>
<dbReference type="InterPro" id="IPR001503">
    <property type="entry name" value="Glyco_trans_10"/>
</dbReference>
<dbReference type="InterPro" id="IPR038577">
    <property type="entry name" value="GT10-like_C_sf"/>
</dbReference>
<dbReference type="SUPFAM" id="SSF53756">
    <property type="entry name" value="UDP-Glycosyltransferase/glycogen phosphorylase"/>
    <property type="match status" value="1"/>
</dbReference>
<evidence type="ECO:0000259" key="13">
    <source>
        <dbReference type="Pfam" id="PF00852"/>
    </source>
</evidence>
<keyword evidence="16" id="KW-1185">Reference proteome</keyword>
<evidence type="ECO:0000256" key="9">
    <source>
        <dbReference type="ARBA" id="ARBA00023034"/>
    </source>
</evidence>
<evidence type="ECO:0000256" key="11">
    <source>
        <dbReference type="ARBA" id="ARBA00023180"/>
    </source>
</evidence>
<proteinExistence type="inferred from homology"/>
<dbReference type="EMBL" id="JAODUP010000167">
    <property type="protein sequence ID" value="KAK2158552.1"/>
    <property type="molecule type" value="Genomic_DNA"/>
</dbReference>
<dbReference type="AlphaFoldDB" id="A0AAD9JT80"/>
<dbReference type="InterPro" id="IPR055270">
    <property type="entry name" value="Glyco_tran_10_C"/>
</dbReference>
<organism evidence="15 16">
    <name type="scientific">Paralvinella palmiformis</name>
    <dbReference type="NCBI Taxonomy" id="53620"/>
    <lineage>
        <taxon>Eukaryota</taxon>
        <taxon>Metazoa</taxon>
        <taxon>Spiralia</taxon>
        <taxon>Lophotrochozoa</taxon>
        <taxon>Annelida</taxon>
        <taxon>Polychaeta</taxon>
        <taxon>Sedentaria</taxon>
        <taxon>Canalipalpata</taxon>
        <taxon>Terebellida</taxon>
        <taxon>Terebelliformia</taxon>
        <taxon>Alvinellidae</taxon>
        <taxon>Paralvinella</taxon>
    </lineage>
</organism>